<dbReference type="SUPFAM" id="SSF144206">
    <property type="entry name" value="NOB1 zinc finger-like"/>
    <property type="match status" value="1"/>
</dbReference>
<evidence type="ECO:0000313" key="3">
    <source>
        <dbReference type="Proteomes" id="UP000823824"/>
    </source>
</evidence>
<dbReference type="AlphaFoldDB" id="A0A9D2RRM6"/>
<dbReference type="Proteomes" id="UP000823824">
    <property type="component" value="Unassembled WGS sequence"/>
</dbReference>
<protein>
    <recommendedName>
        <fullName evidence="4">Rubredoxin-like domain-containing protein</fullName>
    </recommendedName>
</protein>
<dbReference type="EMBL" id="DWZJ01000060">
    <property type="protein sequence ID" value="HJB13505.1"/>
    <property type="molecule type" value="Genomic_DNA"/>
</dbReference>
<dbReference type="InterPro" id="IPR036283">
    <property type="entry name" value="NOB1_Zf-like_sf"/>
</dbReference>
<proteinExistence type="predicted"/>
<gene>
    <name evidence="2" type="ORF">H9787_07320</name>
</gene>
<feature type="region of interest" description="Disordered" evidence="1">
    <location>
        <begin position="36"/>
        <end position="56"/>
    </location>
</feature>
<evidence type="ECO:0008006" key="4">
    <source>
        <dbReference type="Google" id="ProtNLM"/>
    </source>
</evidence>
<reference evidence="2" key="2">
    <citation type="submission" date="2021-04" db="EMBL/GenBank/DDBJ databases">
        <authorList>
            <person name="Gilroy R."/>
        </authorList>
    </citation>
    <scope>NUCLEOTIDE SEQUENCE</scope>
    <source>
        <strain evidence="2">ChiBcec18-1249</strain>
    </source>
</reference>
<evidence type="ECO:0000256" key="1">
    <source>
        <dbReference type="SAM" id="MobiDB-lite"/>
    </source>
</evidence>
<comment type="caution">
    <text evidence="2">The sequence shown here is derived from an EMBL/GenBank/DDBJ whole genome shotgun (WGS) entry which is preliminary data.</text>
</comment>
<name>A0A9D2RRM6_9FIRM</name>
<evidence type="ECO:0000313" key="2">
    <source>
        <dbReference type="EMBL" id="HJB13505.1"/>
    </source>
</evidence>
<reference evidence="2" key="1">
    <citation type="journal article" date="2021" name="PeerJ">
        <title>Extensive microbial diversity within the chicken gut microbiome revealed by metagenomics and culture.</title>
        <authorList>
            <person name="Gilroy R."/>
            <person name="Ravi A."/>
            <person name="Getino M."/>
            <person name="Pursley I."/>
            <person name="Horton D.L."/>
            <person name="Alikhan N.F."/>
            <person name="Baker D."/>
            <person name="Gharbi K."/>
            <person name="Hall N."/>
            <person name="Watson M."/>
            <person name="Adriaenssens E.M."/>
            <person name="Foster-Nyarko E."/>
            <person name="Jarju S."/>
            <person name="Secka A."/>
            <person name="Antonio M."/>
            <person name="Oren A."/>
            <person name="Chaudhuri R.R."/>
            <person name="La Ragione R."/>
            <person name="Hildebrand F."/>
            <person name="Pallen M.J."/>
        </authorList>
    </citation>
    <scope>NUCLEOTIDE SEQUENCE</scope>
    <source>
        <strain evidence="2">ChiBcec18-1249</strain>
    </source>
</reference>
<organism evidence="2 3">
    <name type="scientific">Candidatus Oscillibacter excrementigallinarum</name>
    <dbReference type="NCBI Taxonomy" id="2838716"/>
    <lineage>
        <taxon>Bacteria</taxon>
        <taxon>Bacillati</taxon>
        <taxon>Bacillota</taxon>
        <taxon>Clostridia</taxon>
        <taxon>Eubacteriales</taxon>
        <taxon>Oscillospiraceae</taxon>
        <taxon>Oscillibacter</taxon>
    </lineage>
</organism>
<accession>A0A9D2RRM6</accession>
<sequence length="91" mass="9994">MRMVRCYECGRSYDYDDDGFCPRCGAFNQPARTAAASASIAPASGTRDAGTGRGKRQLQRDLEANLKQMEQAMTKFLGERPRGPRLPGGHL</sequence>